<dbReference type="InterPro" id="IPR029044">
    <property type="entry name" value="Nucleotide-diphossugar_trans"/>
</dbReference>
<keyword evidence="2" id="KW-0328">Glycosyltransferase</keyword>
<feature type="transmembrane region" description="Helical" evidence="7">
    <location>
        <begin position="474"/>
        <end position="492"/>
    </location>
</feature>
<feature type="transmembrane region" description="Helical" evidence="7">
    <location>
        <begin position="56"/>
        <end position="77"/>
    </location>
</feature>
<name>A0ABU4HZT4_9ACTN</name>
<feature type="transmembrane region" description="Helical" evidence="7">
    <location>
        <begin position="375"/>
        <end position="393"/>
    </location>
</feature>
<organism evidence="9 10">
    <name type="scientific">Conexibacter stalactiti</name>
    <dbReference type="NCBI Taxonomy" id="1940611"/>
    <lineage>
        <taxon>Bacteria</taxon>
        <taxon>Bacillati</taxon>
        <taxon>Actinomycetota</taxon>
        <taxon>Thermoleophilia</taxon>
        <taxon>Solirubrobacterales</taxon>
        <taxon>Conexibacteraceae</taxon>
        <taxon>Conexibacter</taxon>
    </lineage>
</organism>
<feature type="transmembrane region" description="Helical" evidence="7">
    <location>
        <begin position="400"/>
        <end position="423"/>
    </location>
</feature>
<dbReference type="SUPFAM" id="SSF53448">
    <property type="entry name" value="Nucleotide-diphospho-sugar transferases"/>
    <property type="match status" value="1"/>
</dbReference>
<evidence type="ECO:0000256" key="5">
    <source>
        <dbReference type="ARBA" id="ARBA00022989"/>
    </source>
</evidence>
<evidence type="ECO:0000256" key="6">
    <source>
        <dbReference type="ARBA" id="ARBA00023136"/>
    </source>
</evidence>
<reference evidence="9 10" key="2">
    <citation type="submission" date="2023-10" db="EMBL/GenBank/DDBJ databases">
        <authorList>
            <person name="Han X.F."/>
        </authorList>
    </citation>
    <scope>NUCLEOTIDE SEQUENCE [LARGE SCALE GENOMIC DNA]</scope>
    <source>
        <strain evidence="9 10">KCTC 39840</strain>
    </source>
</reference>
<evidence type="ECO:0000313" key="9">
    <source>
        <dbReference type="EMBL" id="MDW5598810.1"/>
    </source>
</evidence>
<keyword evidence="6 7" id="KW-0472">Membrane</keyword>
<dbReference type="Pfam" id="PF13632">
    <property type="entry name" value="Glyco_trans_2_3"/>
    <property type="match status" value="1"/>
</dbReference>
<reference evidence="10" key="1">
    <citation type="submission" date="2023-07" db="EMBL/GenBank/DDBJ databases">
        <title>Conexibacter stalactiti sp. nov., isolated from stalactites in a lava cave and emended description of the genus Conexibacter.</title>
        <authorList>
            <person name="Lee S.D."/>
        </authorList>
    </citation>
    <scope>NUCLEOTIDE SEQUENCE [LARGE SCALE GENOMIC DNA]</scope>
    <source>
        <strain evidence="10">KCTC 39840</strain>
    </source>
</reference>
<dbReference type="RefSeq" id="WP_318601398.1">
    <property type="nucleotide sequence ID" value="NZ_JAWSTH010000187.1"/>
</dbReference>
<protein>
    <submittedName>
        <fullName evidence="9">Glycosyltransferase family 2 protein</fullName>
    </submittedName>
</protein>
<comment type="caution">
    <text evidence="9">The sequence shown here is derived from an EMBL/GenBank/DDBJ whole genome shotgun (WGS) entry which is preliminary data.</text>
</comment>
<keyword evidence="10" id="KW-1185">Reference proteome</keyword>
<evidence type="ECO:0000256" key="2">
    <source>
        <dbReference type="ARBA" id="ARBA00022676"/>
    </source>
</evidence>
<dbReference type="CDD" id="cd06421">
    <property type="entry name" value="CESA_CelA_like"/>
    <property type="match status" value="1"/>
</dbReference>
<feature type="non-terminal residue" evidence="9">
    <location>
        <position position="516"/>
    </location>
</feature>
<evidence type="ECO:0000313" key="10">
    <source>
        <dbReference type="Proteomes" id="UP001284601"/>
    </source>
</evidence>
<dbReference type="Gene3D" id="3.90.550.10">
    <property type="entry name" value="Spore Coat Polysaccharide Biosynthesis Protein SpsA, Chain A"/>
    <property type="match status" value="1"/>
</dbReference>
<comment type="subcellular location">
    <subcellularLocation>
        <location evidence="1">Membrane</location>
        <topology evidence="1">Multi-pass membrane protein</topology>
    </subcellularLocation>
</comment>
<accession>A0ABU4HZT4</accession>
<dbReference type="PANTHER" id="PTHR43867">
    <property type="entry name" value="CELLULOSE SYNTHASE CATALYTIC SUBUNIT A [UDP-FORMING]"/>
    <property type="match status" value="1"/>
</dbReference>
<evidence type="ECO:0000256" key="4">
    <source>
        <dbReference type="ARBA" id="ARBA00022692"/>
    </source>
</evidence>
<dbReference type="PANTHER" id="PTHR43867:SF2">
    <property type="entry name" value="CELLULOSE SYNTHASE CATALYTIC SUBUNIT A [UDP-FORMING]"/>
    <property type="match status" value="1"/>
</dbReference>
<keyword evidence="4 7" id="KW-0812">Transmembrane</keyword>
<evidence type="ECO:0000259" key="8">
    <source>
        <dbReference type="Pfam" id="PF13632"/>
    </source>
</evidence>
<dbReference type="InterPro" id="IPR001173">
    <property type="entry name" value="Glyco_trans_2-like"/>
</dbReference>
<dbReference type="InterPro" id="IPR050321">
    <property type="entry name" value="Glycosyltr_2/OpgH_subfam"/>
</dbReference>
<feature type="transmembrane region" description="Helical" evidence="7">
    <location>
        <begin position="27"/>
        <end position="44"/>
    </location>
</feature>
<feature type="domain" description="Glycosyltransferase 2-like" evidence="8">
    <location>
        <begin position="176"/>
        <end position="358"/>
    </location>
</feature>
<keyword evidence="5 7" id="KW-1133">Transmembrane helix</keyword>
<keyword evidence="3" id="KW-0808">Transferase</keyword>
<feature type="transmembrane region" description="Helical" evidence="7">
    <location>
        <begin position="443"/>
        <end position="462"/>
    </location>
</feature>
<gene>
    <name evidence="9" type="ORF">R7226_30915</name>
</gene>
<feature type="transmembrane region" description="Helical" evidence="7">
    <location>
        <begin position="335"/>
        <end position="355"/>
    </location>
</feature>
<proteinExistence type="predicted"/>
<evidence type="ECO:0000256" key="3">
    <source>
        <dbReference type="ARBA" id="ARBA00022679"/>
    </source>
</evidence>
<sequence>MTQTTDPRLNPPSWSAAPPTRRHRLRVRFLIGLAAPLTLFYFAWLLTPERVGNPALYALLVAAELFNVVQAAGFWWTCSRERVREPRAWSGVREPDVDVLVPVYGEPVEVVEPTIAAAVALPGARVTVHLLDDGGDDAMRALAERHGAGYLRRPRDTGAKAGNVNDALALTQAPFVVILDCDHVPRRDFLTATLGHFEDRRLAFVQTPQHYANAGRGGVAAAAWSQQALFFGAIARGKDGHDAMFCCGTNVVFRRAALEQAGGFPESSLTEDFELSVKLHEQGWRSAYLPRVLADGLGPEDMAAYVGQQHRWARGCLSSIRTVLRAQMPWRLKTHYLLSSMFFLSGWTLLVYMAFPVIRIATGAQPLAGATADQFLLHFAPYFGLALWMVALAGGGSYRFAAYALQAASAWIHVHASLLVLAGRRGRFVVTPKQGAAGRQPRAVAVPLAVMAVLVGIALYGLARDQGPATLNNVAFAALHVCVLASGVWPALRGSEAVAAAAAARADASRTAERER</sequence>
<dbReference type="Proteomes" id="UP001284601">
    <property type="component" value="Unassembled WGS sequence"/>
</dbReference>
<evidence type="ECO:0000256" key="7">
    <source>
        <dbReference type="SAM" id="Phobius"/>
    </source>
</evidence>
<dbReference type="EMBL" id="JAWSTH010000187">
    <property type="protein sequence ID" value="MDW5598810.1"/>
    <property type="molecule type" value="Genomic_DNA"/>
</dbReference>
<evidence type="ECO:0000256" key="1">
    <source>
        <dbReference type="ARBA" id="ARBA00004141"/>
    </source>
</evidence>